<comment type="caution">
    <text evidence="4">The sequence shown here is derived from an EMBL/GenBank/DDBJ whole genome shotgun (WGS) entry which is preliminary data.</text>
</comment>
<dbReference type="Proteomes" id="UP001152797">
    <property type="component" value="Unassembled WGS sequence"/>
</dbReference>
<evidence type="ECO:0000256" key="2">
    <source>
        <dbReference type="SAM" id="MobiDB-lite"/>
    </source>
</evidence>
<reference evidence="5" key="2">
    <citation type="submission" date="2024-04" db="EMBL/GenBank/DDBJ databases">
        <authorList>
            <person name="Chen Y."/>
            <person name="Shah S."/>
            <person name="Dougan E. K."/>
            <person name="Thang M."/>
            <person name="Chan C."/>
        </authorList>
    </citation>
    <scope>NUCLEOTIDE SEQUENCE [LARGE SCALE GENOMIC DNA]</scope>
</reference>
<feature type="region of interest" description="Disordered" evidence="2">
    <location>
        <begin position="1"/>
        <end position="34"/>
    </location>
</feature>
<keyword evidence="1" id="KW-0863">Zinc-finger</keyword>
<proteinExistence type="predicted"/>
<dbReference type="GO" id="GO:0008270">
    <property type="term" value="F:zinc ion binding"/>
    <property type="evidence" value="ECO:0007669"/>
    <property type="project" value="UniProtKB-KW"/>
</dbReference>
<evidence type="ECO:0000313" key="5">
    <source>
        <dbReference type="EMBL" id="CAL1170253.1"/>
    </source>
</evidence>
<feature type="domain" description="CCHC-type" evidence="3">
    <location>
        <begin position="389"/>
        <end position="403"/>
    </location>
</feature>
<feature type="region of interest" description="Disordered" evidence="2">
    <location>
        <begin position="1021"/>
        <end position="1045"/>
    </location>
</feature>
<reference evidence="4" key="1">
    <citation type="submission" date="2022-10" db="EMBL/GenBank/DDBJ databases">
        <authorList>
            <person name="Chen Y."/>
            <person name="Dougan E. K."/>
            <person name="Chan C."/>
            <person name="Rhodes N."/>
            <person name="Thang M."/>
        </authorList>
    </citation>
    <scope>NUCLEOTIDE SEQUENCE</scope>
</reference>
<dbReference type="InterPro" id="IPR001878">
    <property type="entry name" value="Znf_CCHC"/>
</dbReference>
<dbReference type="PROSITE" id="PS50158">
    <property type="entry name" value="ZF_CCHC"/>
    <property type="match status" value="1"/>
</dbReference>
<keyword evidence="1" id="KW-0862">Zinc</keyword>
<evidence type="ECO:0000313" key="6">
    <source>
        <dbReference type="EMBL" id="CAL4804190.1"/>
    </source>
</evidence>
<dbReference type="GO" id="GO:0003676">
    <property type="term" value="F:nucleic acid binding"/>
    <property type="evidence" value="ECO:0007669"/>
    <property type="project" value="InterPro"/>
</dbReference>
<dbReference type="OrthoDB" id="448806at2759"/>
<dbReference type="AlphaFoldDB" id="A0A9P1DXT1"/>
<evidence type="ECO:0000256" key="1">
    <source>
        <dbReference type="PROSITE-ProRule" id="PRU00047"/>
    </source>
</evidence>
<evidence type="ECO:0000313" key="4">
    <source>
        <dbReference type="EMBL" id="CAI4016878.1"/>
    </source>
</evidence>
<name>A0A9P1DXT1_9DINO</name>
<keyword evidence="1" id="KW-0479">Metal-binding</keyword>
<protein>
    <submittedName>
        <fullName evidence="6">Protein SENSITIVITY TO RED LIGHT REDUCED 1</fullName>
    </submittedName>
</protein>
<dbReference type="EMBL" id="CAMXCT010006607">
    <property type="protein sequence ID" value="CAI4016878.1"/>
    <property type="molecule type" value="Genomic_DNA"/>
</dbReference>
<evidence type="ECO:0000259" key="3">
    <source>
        <dbReference type="PROSITE" id="PS50158"/>
    </source>
</evidence>
<sequence>MDTVEEFTQGESENGHPASAAAEGGDSVSGSASGWRQWTAEEWREWDEQRWGARGSHHSDAWGAAAIANGTQTGSLDPWTHWRSHNASWQWQSAGWDKQTKGDFSDPPAWGGWSNYRLWKRALVRWDSNTDVLLRRRSEKILKSFDWELQSKLDHISDQDLQSETYLQNILAVLDVLAGEKEESEKRRCVRAALYEGPRRSEESLAQYSLRREAQFSAASKFIELPNDLKAFMLEEQAGLSRQNLQNLRSLTGGSIEFSKVIRALQVLDVDDEPIVRAKQQSTYLAEPGDVKVSAEDDIYETDDEQPLDDVEINAFLCSVMKDDLDEEQAMNYLADWSEKRRRTWAENKNLKNARKKDRRHFDDVSSRPSKPANLKGRMPIAQLKAITRCSNCGVKGHWREDCTAPYKPKSERLQGGRSTSSTPSAFVFLGLGEKKTSNFPGWSSYFNFLEIPPGCAIVDPAASQDLIGLKAYEKLCVELEKKGLKTVRLEEDPGPASGIGGSAKTLFKALAPCFLAGCPGVIKLTVIEEDVPHLLSIGLLEHTKAVIDTGRDVIQFQALGHEVPMKRLESGHRILDVTLGAKPFSVPPQVMAEYQLTPEAFQVSHSDGARAYMAAVETPSRLLIQDLNFEVHMRQGKQVNTTGVLCFNWVTMGHVTSNSCHVICQDININRLQGTEVEHVECRHCDAVDTWTIHVHTKQPIASMSLSESCDILSKIGVQHSLKKFQSRFPYSRFMLRSRSENHRETMQAHWFTLVSKLLRLTMGPFSIKMASLTIPPECQHPEDQVASGSNQYGRWKKCLLCKKQLFFHQFGPDNPKPVSRKVSKVSAAAATTSSETMAKIKKTAGYAARASKPAEYVTRQEMQELMKAQADQISNTLTATISQLVQSQQMLQQQMANVMMGNQAAIAPAQETQQMPVIPQSFNLYQNDEPEASDMEMLNPNQWDQVQSFQLSADQDDREFQVPRKAKRNLCMHLEQFFQSSDGFTPVCTEKQLNNSAEETPELQKAFCHNNTVETLGLQEAGEPNNNAARTQEPEETNGPSRVEGFRTNWEIIKPFKEALKGSWSLVTSNGPGTGLPRLSTASAAMGEKSLGRSFKICELFSVPRLSNLNAPGVEFTNQF</sequence>
<keyword evidence="7" id="KW-1185">Reference proteome</keyword>
<evidence type="ECO:0000313" key="7">
    <source>
        <dbReference type="Proteomes" id="UP001152797"/>
    </source>
</evidence>
<dbReference type="SMART" id="SM00343">
    <property type="entry name" value="ZnF_C2HC"/>
    <property type="match status" value="1"/>
</dbReference>
<accession>A0A9P1DXT1</accession>
<organism evidence="4">
    <name type="scientific">Cladocopium goreaui</name>
    <dbReference type="NCBI Taxonomy" id="2562237"/>
    <lineage>
        <taxon>Eukaryota</taxon>
        <taxon>Sar</taxon>
        <taxon>Alveolata</taxon>
        <taxon>Dinophyceae</taxon>
        <taxon>Suessiales</taxon>
        <taxon>Symbiodiniaceae</taxon>
        <taxon>Cladocopium</taxon>
    </lineage>
</organism>
<dbReference type="EMBL" id="CAMXCT020006607">
    <property type="protein sequence ID" value="CAL1170253.1"/>
    <property type="molecule type" value="Genomic_DNA"/>
</dbReference>
<dbReference type="EMBL" id="CAMXCT030006607">
    <property type="protein sequence ID" value="CAL4804190.1"/>
    <property type="molecule type" value="Genomic_DNA"/>
</dbReference>
<gene>
    <name evidence="4" type="ORF">C1SCF055_LOCUS41570</name>
</gene>
<feature type="region of interest" description="Disordered" evidence="2">
    <location>
        <begin position="348"/>
        <end position="376"/>
    </location>
</feature>